<dbReference type="AlphaFoldDB" id="A0A0F9CL84"/>
<evidence type="ECO:0000313" key="1">
    <source>
        <dbReference type="EMBL" id="KKL06456.1"/>
    </source>
</evidence>
<proteinExistence type="predicted"/>
<reference evidence="1" key="1">
    <citation type="journal article" date="2015" name="Nature">
        <title>Complex archaea that bridge the gap between prokaryotes and eukaryotes.</title>
        <authorList>
            <person name="Spang A."/>
            <person name="Saw J.H."/>
            <person name="Jorgensen S.L."/>
            <person name="Zaremba-Niedzwiedzka K."/>
            <person name="Martijn J."/>
            <person name="Lind A.E."/>
            <person name="van Eijk R."/>
            <person name="Schleper C."/>
            <person name="Guy L."/>
            <person name="Ettema T.J."/>
        </authorList>
    </citation>
    <scope>NUCLEOTIDE SEQUENCE</scope>
</reference>
<sequence>AVATGDGKFYFHIASGSKLIGMDLIDAVASVITVSSSGLPTVDIARCAPVATGNPCSGTVADVLTVNLTIDANEDSSDTAATAAVIDTASDDVIADQTWRTDVDVAGTGTQGLIVTLLFQSP</sequence>
<name>A0A0F9CL84_9ZZZZ</name>
<feature type="non-terminal residue" evidence="1">
    <location>
        <position position="1"/>
    </location>
</feature>
<organism evidence="1">
    <name type="scientific">marine sediment metagenome</name>
    <dbReference type="NCBI Taxonomy" id="412755"/>
    <lineage>
        <taxon>unclassified sequences</taxon>
        <taxon>metagenomes</taxon>
        <taxon>ecological metagenomes</taxon>
    </lineage>
</organism>
<gene>
    <name evidence="1" type="ORF">LCGC14_2595830</name>
</gene>
<protein>
    <submittedName>
        <fullName evidence="1">Uncharacterized protein</fullName>
    </submittedName>
</protein>
<dbReference type="EMBL" id="LAZR01043694">
    <property type="protein sequence ID" value="KKL06456.1"/>
    <property type="molecule type" value="Genomic_DNA"/>
</dbReference>
<accession>A0A0F9CL84</accession>
<comment type="caution">
    <text evidence="1">The sequence shown here is derived from an EMBL/GenBank/DDBJ whole genome shotgun (WGS) entry which is preliminary data.</text>
</comment>